<dbReference type="RefSeq" id="WP_165094548.1">
    <property type="nucleotide sequence ID" value="NZ_JAAKGU010000001.1"/>
</dbReference>
<accession>A0A6M1PHX1</accession>
<feature type="compositionally biased region" description="Basic residues" evidence="1">
    <location>
        <begin position="115"/>
        <end position="126"/>
    </location>
</feature>
<evidence type="ECO:0000313" key="2">
    <source>
        <dbReference type="EMBL" id="NGM81553.1"/>
    </source>
</evidence>
<evidence type="ECO:0000256" key="1">
    <source>
        <dbReference type="SAM" id="MobiDB-lite"/>
    </source>
</evidence>
<keyword evidence="3" id="KW-1185">Reference proteome</keyword>
<dbReference type="Pfam" id="PF01257">
    <property type="entry name" value="2Fe-2S_thioredx"/>
    <property type="match status" value="1"/>
</dbReference>
<sequence length="126" mass="13780">MTTWNLEGTKCHLLVCGGSSCKKRRGEDILETIEEEIEKQGAEARIHPTQTRCMGRCNDAPVVVAYPEGVWYGDMSPKLGKALVRAVLKGEMPEENKMYTFGEDGMTASSERGTKGKKKGGKAAKV</sequence>
<dbReference type="Proteomes" id="UP000480151">
    <property type="component" value="Unassembled WGS sequence"/>
</dbReference>
<reference evidence="2 3" key="1">
    <citation type="submission" date="2020-02" db="EMBL/GenBank/DDBJ databases">
        <authorList>
            <person name="Gao J."/>
            <person name="Sun J."/>
        </authorList>
    </citation>
    <scope>NUCLEOTIDE SEQUENCE [LARGE SCALE GENOMIC DNA]</scope>
    <source>
        <strain evidence="2 3">7124</strain>
    </source>
</reference>
<dbReference type="SUPFAM" id="SSF52833">
    <property type="entry name" value="Thioredoxin-like"/>
    <property type="match status" value="1"/>
</dbReference>
<feature type="region of interest" description="Disordered" evidence="1">
    <location>
        <begin position="99"/>
        <end position="126"/>
    </location>
</feature>
<dbReference type="InterPro" id="IPR036249">
    <property type="entry name" value="Thioredoxin-like_sf"/>
</dbReference>
<comment type="caution">
    <text evidence="2">The sequence shown here is derived from an EMBL/GenBank/DDBJ whole genome shotgun (WGS) entry which is preliminary data.</text>
</comment>
<dbReference type="AlphaFoldDB" id="A0A6M1PHX1"/>
<dbReference type="EMBL" id="JAAKGU010000001">
    <property type="protein sequence ID" value="NGM81553.1"/>
    <property type="molecule type" value="Genomic_DNA"/>
</dbReference>
<dbReference type="CDD" id="cd02980">
    <property type="entry name" value="TRX_Fd_family"/>
    <property type="match status" value="1"/>
</dbReference>
<organism evidence="2 3">
    <name type="scientific">Paenibacillus apii</name>
    <dbReference type="NCBI Taxonomy" id="1850370"/>
    <lineage>
        <taxon>Bacteria</taxon>
        <taxon>Bacillati</taxon>
        <taxon>Bacillota</taxon>
        <taxon>Bacilli</taxon>
        <taxon>Bacillales</taxon>
        <taxon>Paenibacillaceae</taxon>
        <taxon>Paenibacillus</taxon>
    </lineage>
</organism>
<dbReference type="Gene3D" id="3.40.30.10">
    <property type="entry name" value="Glutaredoxin"/>
    <property type="match status" value="1"/>
</dbReference>
<name>A0A6M1PHX1_9BACL</name>
<evidence type="ECO:0000313" key="3">
    <source>
        <dbReference type="Proteomes" id="UP000480151"/>
    </source>
</evidence>
<protein>
    <submittedName>
        <fullName evidence="2">(2Fe-2S) ferredoxin domain-containing protein</fullName>
    </submittedName>
</protein>
<gene>
    <name evidence="2" type="ORF">G5B47_03905</name>
</gene>
<proteinExistence type="predicted"/>